<organism evidence="2 3">
    <name type="scientific">Paxillus rubicundulus Ve08.2h10</name>
    <dbReference type="NCBI Taxonomy" id="930991"/>
    <lineage>
        <taxon>Eukaryota</taxon>
        <taxon>Fungi</taxon>
        <taxon>Dikarya</taxon>
        <taxon>Basidiomycota</taxon>
        <taxon>Agaricomycotina</taxon>
        <taxon>Agaricomycetes</taxon>
        <taxon>Agaricomycetidae</taxon>
        <taxon>Boletales</taxon>
        <taxon>Paxilineae</taxon>
        <taxon>Paxillaceae</taxon>
        <taxon>Paxillus</taxon>
    </lineage>
</organism>
<dbReference type="InParanoid" id="A0A0D0C8M7"/>
<dbReference type="Pfam" id="PF18758">
    <property type="entry name" value="KDZ"/>
    <property type="match status" value="1"/>
</dbReference>
<evidence type="ECO:0000259" key="1">
    <source>
        <dbReference type="Pfam" id="PF18803"/>
    </source>
</evidence>
<dbReference type="InterPro" id="IPR040521">
    <property type="entry name" value="KDZ"/>
</dbReference>
<dbReference type="InterPro" id="IPR041457">
    <property type="entry name" value="CxC2_KDZ-assoc"/>
</dbReference>
<evidence type="ECO:0000313" key="3">
    <source>
        <dbReference type="Proteomes" id="UP000054538"/>
    </source>
</evidence>
<name>A0A0D0C8M7_9AGAM</name>
<dbReference type="Pfam" id="PF18803">
    <property type="entry name" value="CxC2"/>
    <property type="match status" value="1"/>
</dbReference>
<dbReference type="OrthoDB" id="3257613at2759"/>
<dbReference type="AlphaFoldDB" id="A0A0D0C8M7"/>
<dbReference type="EMBL" id="KN831439">
    <property type="protein sequence ID" value="KIK71943.1"/>
    <property type="molecule type" value="Genomic_DNA"/>
</dbReference>
<feature type="non-terminal residue" evidence="2">
    <location>
        <position position="285"/>
    </location>
</feature>
<feature type="domain" description="CxC2-like cysteine cluster KDZ transposase-associated" evidence="1">
    <location>
        <begin position="34"/>
        <end position="115"/>
    </location>
</feature>
<accession>A0A0D0C8M7</accession>
<reference evidence="3" key="2">
    <citation type="submission" date="2015-01" db="EMBL/GenBank/DDBJ databases">
        <title>Evolutionary Origins and Diversification of the Mycorrhizal Mutualists.</title>
        <authorList>
            <consortium name="DOE Joint Genome Institute"/>
            <consortium name="Mycorrhizal Genomics Consortium"/>
            <person name="Kohler A."/>
            <person name="Kuo A."/>
            <person name="Nagy L.G."/>
            <person name="Floudas D."/>
            <person name="Copeland A."/>
            <person name="Barry K.W."/>
            <person name="Cichocki N."/>
            <person name="Veneault-Fourrey C."/>
            <person name="LaButti K."/>
            <person name="Lindquist E.A."/>
            <person name="Lipzen A."/>
            <person name="Lundell T."/>
            <person name="Morin E."/>
            <person name="Murat C."/>
            <person name="Riley R."/>
            <person name="Ohm R."/>
            <person name="Sun H."/>
            <person name="Tunlid A."/>
            <person name="Henrissat B."/>
            <person name="Grigoriev I.V."/>
            <person name="Hibbett D.S."/>
            <person name="Martin F."/>
        </authorList>
    </citation>
    <scope>NUCLEOTIDE SEQUENCE [LARGE SCALE GENOMIC DNA]</scope>
    <source>
        <strain evidence="3">Ve08.2h10</strain>
    </source>
</reference>
<proteinExistence type="predicted"/>
<reference evidence="2 3" key="1">
    <citation type="submission" date="2014-04" db="EMBL/GenBank/DDBJ databases">
        <authorList>
            <consortium name="DOE Joint Genome Institute"/>
            <person name="Kuo A."/>
            <person name="Kohler A."/>
            <person name="Jargeat P."/>
            <person name="Nagy L.G."/>
            <person name="Floudas D."/>
            <person name="Copeland A."/>
            <person name="Barry K.W."/>
            <person name="Cichocki N."/>
            <person name="Veneault-Fourrey C."/>
            <person name="LaButti K."/>
            <person name="Lindquist E.A."/>
            <person name="Lipzen A."/>
            <person name="Lundell T."/>
            <person name="Morin E."/>
            <person name="Murat C."/>
            <person name="Sun H."/>
            <person name="Tunlid A."/>
            <person name="Henrissat B."/>
            <person name="Grigoriev I.V."/>
            <person name="Hibbett D.S."/>
            <person name="Martin F."/>
            <person name="Nordberg H.P."/>
            <person name="Cantor M.N."/>
            <person name="Hua S.X."/>
        </authorList>
    </citation>
    <scope>NUCLEOTIDE SEQUENCE [LARGE SCALE GENOMIC DNA]</scope>
    <source>
        <strain evidence="2 3">Ve08.2h10</strain>
    </source>
</reference>
<dbReference type="Proteomes" id="UP000054538">
    <property type="component" value="Unassembled WGS sequence"/>
</dbReference>
<keyword evidence="3" id="KW-1185">Reference proteome</keyword>
<sequence>MDQHVNRVPFPVDDREWSMEELDNVPPFLWVPQGGNDLTLVDVTGVHLLQVRYCVCPTSQQFHMQLLESGLLSATIDQPNKAFSFSVLNDFIRDNLECGTSASNYYNKLRKILSNIFPHLVPDRYRELLRVSRQWRLLKLLKWAGFGHQQDSQKPGSLVLFCPMCPQPGINVYPDATNDLLNWKYNWALIMDGNFKVEHLYDRQTDRQVWLVHGLGFMVSRSPYHKYLVATNHSLEWSACNNHRAVNQANSSRMWLEATGIGAMACAHHGCFVPHSVVDFQKGER</sequence>
<gene>
    <name evidence="2" type="ORF">PAXRUDRAFT_181591</name>
</gene>
<evidence type="ECO:0000313" key="2">
    <source>
        <dbReference type="EMBL" id="KIK71943.1"/>
    </source>
</evidence>
<dbReference type="HOGENOM" id="CLU_003703_11_0_1"/>
<protein>
    <recommendedName>
        <fullName evidence="1">CxC2-like cysteine cluster KDZ transposase-associated domain-containing protein</fullName>
    </recommendedName>
</protein>